<dbReference type="GO" id="GO:0006402">
    <property type="term" value="P:mRNA catabolic process"/>
    <property type="evidence" value="ECO:0007669"/>
    <property type="project" value="TreeGrafter"/>
</dbReference>
<dbReference type="GO" id="GO:0000932">
    <property type="term" value="C:P-body"/>
    <property type="evidence" value="ECO:0007669"/>
    <property type="project" value="TreeGrafter"/>
</dbReference>
<feature type="non-terminal residue" evidence="2">
    <location>
        <position position="776"/>
    </location>
</feature>
<evidence type="ECO:0000313" key="2">
    <source>
        <dbReference type="EMBL" id="KAF4747671.1"/>
    </source>
</evidence>
<comment type="caution">
    <text evidence="2">The sequence shown here is derived from an EMBL/GenBank/DDBJ whole genome shotgun (WGS) entry which is preliminary data.</text>
</comment>
<dbReference type="EMBL" id="JABANM010005405">
    <property type="protein sequence ID" value="KAF4747671.1"/>
    <property type="molecule type" value="Genomic_DNA"/>
</dbReference>
<feature type="domain" description="RNB" evidence="1">
    <location>
        <begin position="303"/>
        <end position="660"/>
    </location>
</feature>
<dbReference type="InterPro" id="IPR001900">
    <property type="entry name" value="RNase_II/R"/>
</dbReference>
<dbReference type="InterPro" id="IPR041505">
    <property type="entry name" value="Dis3_CSD2"/>
</dbReference>
<dbReference type="Pfam" id="PF00773">
    <property type="entry name" value="RNB"/>
    <property type="match status" value="1"/>
</dbReference>
<dbReference type="SUPFAM" id="SSF50249">
    <property type="entry name" value="Nucleic acid-binding proteins"/>
    <property type="match status" value="2"/>
</dbReference>
<organism evidence="2 3">
    <name type="scientific">Perkinsus olseni</name>
    <name type="common">Perkinsus atlanticus</name>
    <dbReference type="NCBI Taxonomy" id="32597"/>
    <lineage>
        <taxon>Eukaryota</taxon>
        <taxon>Sar</taxon>
        <taxon>Alveolata</taxon>
        <taxon>Perkinsozoa</taxon>
        <taxon>Perkinsea</taxon>
        <taxon>Perkinsida</taxon>
        <taxon>Perkinsidae</taxon>
        <taxon>Perkinsus</taxon>
    </lineage>
</organism>
<dbReference type="InterPro" id="IPR050180">
    <property type="entry name" value="RNR_Ribonuclease"/>
</dbReference>
<dbReference type="PANTHER" id="PTHR23355:SF9">
    <property type="entry name" value="DIS3-LIKE EXONUCLEASE 2"/>
    <property type="match status" value="1"/>
</dbReference>
<evidence type="ECO:0000259" key="1">
    <source>
        <dbReference type="SMART" id="SM00955"/>
    </source>
</evidence>
<dbReference type="AlphaFoldDB" id="A0A7J6TS29"/>
<dbReference type="SMART" id="SM00955">
    <property type="entry name" value="RNB"/>
    <property type="match status" value="1"/>
</dbReference>
<evidence type="ECO:0000313" key="3">
    <source>
        <dbReference type="Proteomes" id="UP000574390"/>
    </source>
</evidence>
<gene>
    <name evidence="2" type="primary">HELZ2_4</name>
    <name evidence="2" type="ORF">FOZ62_023820</name>
</gene>
<dbReference type="GO" id="GO:0003723">
    <property type="term" value="F:RNA binding"/>
    <property type="evidence" value="ECO:0007669"/>
    <property type="project" value="InterPro"/>
</dbReference>
<dbReference type="Gene3D" id="2.40.50.690">
    <property type="match status" value="1"/>
</dbReference>
<reference evidence="2 3" key="1">
    <citation type="submission" date="2020-04" db="EMBL/GenBank/DDBJ databases">
        <title>Perkinsus olseni comparative genomics.</title>
        <authorList>
            <person name="Bogema D.R."/>
        </authorList>
    </citation>
    <scope>NUCLEOTIDE SEQUENCE [LARGE SCALE GENOMIC DNA]</scope>
    <source>
        <strain evidence="2">ATCC PRA-205</strain>
    </source>
</reference>
<name>A0A7J6TS29_PEROL</name>
<dbReference type="Proteomes" id="UP000574390">
    <property type="component" value="Unassembled WGS sequence"/>
</dbReference>
<dbReference type="PANTHER" id="PTHR23355">
    <property type="entry name" value="RIBONUCLEASE"/>
    <property type="match status" value="1"/>
</dbReference>
<dbReference type="Pfam" id="PF17849">
    <property type="entry name" value="OB_Dis3"/>
    <property type="match status" value="1"/>
</dbReference>
<accession>A0A7J6TS29</accession>
<dbReference type="GO" id="GO:0000175">
    <property type="term" value="F:3'-5'-RNA exonuclease activity"/>
    <property type="evidence" value="ECO:0007669"/>
    <property type="project" value="TreeGrafter"/>
</dbReference>
<protein>
    <submittedName>
        <fullName evidence="2">DIS3 mitotic control</fullName>
    </submittedName>
</protein>
<sequence length="776" mass="86297">MLQRGHSASKAAGLYAAESLPLTVRSVFERVAKFSIFEERQNDVHELSGIQRPVFVRTLSTQPVIAVPPSPGRIATTFEPWWSAEDIEAGLEAGTVRYGRLHVPAFETGQASVELDADDDGRRVRVKVPGFIARNRAVHGDRVAVRLMWRAYKRDDSGSDGTGEDEASVGRVEDARARVVAVVRRSEAPVVGVARPGETKIQPRDQRLPAMDLIHPFSKVDEGVHLVACEIVEWEETSVNPKCKMVHHLGPVGSGVAEHRAIMERYGLTSQEYSEDVERALRGRLPSSEAVVEEVLRGNGPRRWDLRKSHRVISIDPPTARDLDDALSVEVRPGGRLRIGVHVADVSHFVPAHSHLDKEAARRSTTVYMPHKTYPMLPRHLSENLCSLLPGEDRLAFSVFFTLDRATGSLCGDDPIAFGKSIIRSSARLSYDEVDTAMARGPSEVPQMDPTIMADVELLWDVAAKRSISRTDDTIRVGSSKVKFEFASADSFSPTKCWSESPSDSPAPNSHSLIEEFMVLANRLVAERLVEGIDMNGKSPPPPILRQHPNTEAQVVETILPILQRGCPDHDWTSGRWHGRRLAALLEEARKILPDPCFKALSFEAMVAFQMAQYVVVTDPEEDDTAHWALGLGRYMHFTSPIRRYADVLVHRLLTDLVCEGASVYKHSVDELIGATSRCNQIRKGSLEADRECAYYFFSDYVRANYSENGMNLNDLVVTKIFPGKEIAKGRFTKDAIEVFVPLVGYSKSVSLEQIGVEKTEKITQDSVTFLREGRL</sequence>
<proteinExistence type="predicted"/>
<dbReference type="InterPro" id="IPR012340">
    <property type="entry name" value="NA-bd_OB-fold"/>
</dbReference>